<sequence>MRLSANELIKCRYANTIYTKIAYNNITIYIDVYNSTYQICGLTDYKLTNSIFKAMKLWEIRSFGVLNCQVIA</sequence>
<accession>A0A7J7KBA0</accession>
<gene>
    <name evidence="1" type="ORF">EB796_006799</name>
</gene>
<proteinExistence type="predicted"/>
<name>A0A7J7KBA0_BUGNE</name>
<dbReference type="EMBL" id="VXIV02000974">
    <property type="protein sequence ID" value="KAF6034888.1"/>
    <property type="molecule type" value="Genomic_DNA"/>
</dbReference>
<protein>
    <submittedName>
        <fullName evidence="1">Uncharacterized protein</fullName>
    </submittedName>
</protein>
<comment type="caution">
    <text evidence="1">The sequence shown here is derived from an EMBL/GenBank/DDBJ whole genome shotgun (WGS) entry which is preliminary data.</text>
</comment>
<evidence type="ECO:0000313" key="2">
    <source>
        <dbReference type="Proteomes" id="UP000593567"/>
    </source>
</evidence>
<dbReference type="Proteomes" id="UP000593567">
    <property type="component" value="Unassembled WGS sequence"/>
</dbReference>
<reference evidence="1" key="1">
    <citation type="submission" date="2020-06" db="EMBL/GenBank/DDBJ databases">
        <title>Draft genome of Bugula neritina, a colonial animal packing powerful symbionts and potential medicines.</title>
        <authorList>
            <person name="Rayko M."/>
        </authorList>
    </citation>
    <scope>NUCLEOTIDE SEQUENCE [LARGE SCALE GENOMIC DNA]</scope>
    <source>
        <strain evidence="1">Kwan_BN1</strain>
    </source>
</reference>
<organism evidence="1 2">
    <name type="scientific">Bugula neritina</name>
    <name type="common">Brown bryozoan</name>
    <name type="synonym">Sertularia neritina</name>
    <dbReference type="NCBI Taxonomy" id="10212"/>
    <lineage>
        <taxon>Eukaryota</taxon>
        <taxon>Metazoa</taxon>
        <taxon>Spiralia</taxon>
        <taxon>Lophotrochozoa</taxon>
        <taxon>Bryozoa</taxon>
        <taxon>Gymnolaemata</taxon>
        <taxon>Cheilostomatida</taxon>
        <taxon>Flustrina</taxon>
        <taxon>Buguloidea</taxon>
        <taxon>Bugulidae</taxon>
        <taxon>Bugula</taxon>
    </lineage>
</organism>
<dbReference type="AlphaFoldDB" id="A0A7J7KBA0"/>
<keyword evidence="2" id="KW-1185">Reference proteome</keyword>
<evidence type="ECO:0000313" key="1">
    <source>
        <dbReference type="EMBL" id="KAF6034888.1"/>
    </source>
</evidence>